<protein>
    <submittedName>
        <fullName evidence="3">Gamma-glutamylcyclotransferase family protein</fullName>
    </submittedName>
</protein>
<dbReference type="CDD" id="cd06661">
    <property type="entry name" value="GGCT_like"/>
    <property type="match status" value="1"/>
</dbReference>
<feature type="domain" description="Gamma-glutamylcyclotransferase AIG2-like" evidence="2">
    <location>
        <begin position="188"/>
        <end position="310"/>
    </location>
</feature>
<dbReference type="Pfam" id="PF06094">
    <property type="entry name" value="GGACT"/>
    <property type="match status" value="1"/>
</dbReference>
<dbReference type="PANTHER" id="PTHR12935:SF0">
    <property type="entry name" value="GAMMA-GLUTAMYLCYCLOTRANSFERASE"/>
    <property type="match status" value="1"/>
</dbReference>
<keyword evidence="4" id="KW-1185">Reference proteome</keyword>
<dbReference type="Proteomes" id="UP001249959">
    <property type="component" value="Unassembled WGS sequence"/>
</dbReference>
<gene>
    <name evidence="3" type="ORF">PQG45_07935</name>
</gene>
<sequence length="335" mass="39075">MSKATIKVNSTTTLSDLEAFLQNKDKEGLANFVYKRLSERYILPLIHVDAQYKNGFNILANSCLLIEAFETFRTGNIEKINSQSAFESFFNREESFKSFDKHSIEFYKHVRCGILHQGETTGNWRITRRNDAELFNDFVINANEFLDSLKQVLLNYKQELIQAEWEDIIWVNCLRKVKQILLNCSVYYFAYGSNMNLTRLEERVGQNIVRLAGKALLKDYELKFNKLKSDESGAANVMLNRYSHVEGLLYEFDPSNSTFLEKLDRYEGVRSKDYIRKLMNVEIDGIEVLAYVYVAHRDKIKDGILPSKEYLDHLLCAKVYLSESYFSKLLNQKTQ</sequence>
<dbReference type="InterPro" id="IPR013024">
    <property type="entry name" value="GGCT-like"/>
</dbReference>
<dbReference type="InterPro" id="IPR017939">
    <property type="entry name" value="G-Glutamylcylcotransferase"/>
</dbReference>
<organism evidence="3 4">
    <name type="scientific">Aquirufa regiilacus</name>
    <dbReference type="NCBI Taxonomy" id="3024868"/>
    <lineage>
        <taxon>Bacteria</taxon>
        <taxon>Pseudomonadati</taxon>
        <taxon>Bacteroidota</taxon>
        <taxon>Cytophagia</taxon>
        <taxon>Cytophagales</taxon>
        <taxon>Flectobacillaceae</taxon>
        <taxon>Aquirufa</taxon>
    </lineage>
</organism>
<reference evidence="3 4" key="1">
    <citation type="submission" date="2023-09" db="EMBL/GenBank/DDBJ databases">
        <title>Aquirufa genomes.</title>
        <authorList>
            <person name="Pitt A."/>
        </authorList>
    </citation>
    <scope>NUCLEOTIDE SEQUENCE [LARGE SCALE GENOMIC DNA]</scope>
    <source>
        <strain evidence="3 4">LEOWEIH-7C</strain>
    </source>
</reference>
<evidence type="ECO:0000313" key="3">
    <source>
        <dbReference type="EMBL" id="MDU0808962.1"/>
    </source>
</evidence>
<name>A0ABU3TTH1_9BACT</name>
<evidence type="ECO:0000256" key="1">
    <source>
        <dbReference type="ARBA" id="ARBA00023239"/>
    </source>
</evidence>
<dbReference type="RefSeq" id="WP_316070644.1">
    <property type="nucleotide sequence ID" value="NZ_JAVNWW010000003.1"/>
</dbReference>
<evidence type="ECO:0000313" key="4">
    <source>
        <dbReference type="Proteomes" id="UP001249959"/>
    </source>
</evidence>
<dbReference type="InterPro" id="IPR036568">
    <property type="entry name" value="GGCT-like_sf"/>
</dbReference>
<dbReference type="Gene3D" id="3.10.490.10">
    <property type="entry name" value="Gamma-glutamyl cyclotransferase-like"/>
    <property type="match status" value="1"/>
</dbReference>
<evidence type="ECO:0000259" key="2">
    <source>
        <dbReference type="Pfam" id="PF06094"/>
    </source>
</evidence>
<dbReference type="InterPro" id="IPR009288">
    <property type="entry name" value="AIG2-like_dom"/>
</dbReference>
<dbReference type="SUPFAM" id="SSF110857">
    <property type="entry name" value="Gamma-glutamyl cyclotransferase-like"/>
    <property type="match status" value="1"/>
</dbReference>
<accession>A0ABU3TTH1</accession>
<proteinExistence type="predicted"/>
<comment type="caution">
    <text evidence="3">The sequence shown here is derived from an EMBL/GenBank/DDBJ whole genome shotgun (WGS) entry which is preliminary data.</text>
</comment>
<dbReference type="PANTHER" id="PTHR12935">
    <property type="entry name" value="GAMMA-GLUTAMYLCYCLOTRANSFERASE"/>
    <property type="match status" value="1"/>
</dbReference>
<dbReference type="EMBL" id="JAVNWW010000003">
    <property type="protein sequence ID" value="MDU0808962.1"/>
    <property type="molecule type" value="Genomic_DNA"/>
</dbReference>
<keyword evidence="1" id="KW-0456">Lyase</keyword>